<name>A0AA43TYP1_9LECA</name>
<dbReference type="SUPFAM" id="SSF46565">
    <property type="entry name" value="Chaperone J-domain"/>
    <property type="match status" value="1"/>
</dbReference>
<evidence type="ECO:0000313" key="10">
    <source>
        <dbReference type="Proteomes" id="UP001161017"/>
    </source>
</evidence>
<sequence>MGVKPSASQDDISKAYRKKSRLLHPDKAKQSFVASRAKKQNKPKIPGTKKPKVHVNKPPSESEIQKAVRAAEQRYARLGVVAEILKGSGRERYDFFLSKGFPAWRGTGYYYARYRPGLGSVLFGLFLFGGGLVHYGALYVGWKRQREFVDRYVRHARRTAWGDDLGIRGIPGIDGTGAGTSASPPASFAEENGQAVLNRRQKRLQEREAKKEKKTGNASKKGGPGTPPESDPEVQGPQGAKKRVQAENGKILIVDSSGNVFLEEENEDGETGEYLLDPNEIPRPTYHDTVVFRLPVWVYRSIKRRLLGTSTSANAQTVREDGSGSEDDTTKISAVSRSSAEKARRRGKRNGRA</sequence>
<feature type="compositionally biased region" description="Polar residues" evidence="6">
    <location>
        <begin position="1"/>
        <end position="10"/>
    </location>
</feature>
<feature type="compositionally biased region" description="Basic and acidic residues" evidence="6">
    <location>
        <begin position="203"/>
        <end position="215"/>
    </location>
</feature>
<proteinExistence type="predicted"/>
<dbReference type="EMBL" id="JAPUFD010000013">
    <property type="protein sequence ID" value="MDI1491175.1"/>
    <property type="molecule type" value="Genomic_DNA"/>
</dbReference>
<dbReference type="CDD" id="cd06257">
    <property type="entry name" value="DnaJ"/>
    <property type="match status" value="1"/>
</dbReference>
<dbReference type="InterPro" id="IPR001623">
    <property type="entry name" value="DnaJ_domain"/>
</dbReference>
<dbReference type="InterPro" id="IPR052606">
    <property type="entry name" value="DnaJ_domain_protein"/>
</dbReference>
<keyword evidence="3 7" id="KW-1133">Transmembrane helix</keyword>
<evidence type="ECO:0000256" key="6">
    <source>
        <dbReference type="SAM" id="MobiDB-lite"/>
    </source>
</evidence>
<dbReference type="GO" id="GO:0012505">
    <property type="term" value="C:endomembrane system"/>
    <property type="evidence" value="ECO:0007669"/>
    <property type="project" value="UniProtKB-SubCell"/>
</dbReference>
<evidence type="ECO:0000256" key="2">
    <source>
        <dbReference type="ARBA" id="ARBA00022729"/>
    </source>
</evidence>
<dbReference type="Gene3D" id="1.10.287.110">
    <property type="entry name" value="DnaJ domain"/>
    <property type="match status" value="1"/>
</dbReference>
<feature type="compositionally biased region" description="Basic residues" evidence="6">
    <location>
        <begin position="343"/>
        <end position="353"/>
    </location>
</feature>
<feature type="region of interest" description="Disordered" evidence="6">
    <location>
        <begin position="313"/>
        <end position="353"/>
    </location>
</feature>
<evidence type="ECO:0000256" key="7">
    <source>
        <dbReference type="SAM" id="Phobius"/>
    </source>
</evidence>
<keyword evidence="10" id="KW-1185">Reference proteome</keyword>
<accession>A0AA43TYP1</accession>
<organism evidence="9 10">
    <name type="scientific">Ramalina farinacea</name>
    <dbReference type="NCBI Taxonomy" id="258253"/>
    <lineage>
        <taxon>Eukaryota</taxon>
        <taxon>Fungi</taxon>
        <taxon>Dikarya</taxon>
        <taxon>Ascomycota</taxon>
        <taxon>Pezizomycotina</taxon>
        <taxon>Lecanoromycetes</taxon>
        <taxon>OSLEUM clade</taxon>
        <taxon>Lecanoromycetidae</taxon>
        <taxon>Lecanorales</taxon>
        <taxon>Lecanorineae</taxon>
        <taxon>Ramalinaceae</taxon>
        <taxon>Ramalina</taxon>
    </lineage>
</organism>
<feature type="region of interest" description="Disordered" evidence="6">
    <location>
        <begin position="1"/>
        <end position="62"/>
    </location>
</feature>
<protein>
    <recommendedName>
        <fullName evidence="8">J domain-containing protein</fullName>
    </recommendedName>
</protein>
<dbReference type="PANTHER" id="PTHR44653">
    <property type="entry name" value="DNAJ HOMOLOG SUBFAMILY C MEMBER 1"/>
    <property type="match status" value="1"/>
</dbReference>
<evidence type="ECO:0000256" key="1">
    <source>
        <dbReference type="ARBA" id="ARBA00022692"/>
    </source>
</evidence>
<gene>
    <name evidence="9" type="ORF">OHK93_002382</name>
</gene>
<feature type="transmembrane region" description="Helical" evidence="7">
    <location>
        <begin position="121"/>
        <end position="142"/>
    </location>
</feature>
<dbReference type="Proteomes" id="UP001161017">
    <property type="component" value="Unassembled WGS sequence"/>
</dbReference>
<evidence type="ECO:0000313" key="9">
    <source>
        <dbReference type="EMBL" id="MDI1491175.1"/>
    </source>
</evidence>
<feature type="region of interest" description="Disordered" evidence="6">
    <location>
        <begin position="200"/>
        <end position="249"/>
    </location>
</feature>
<feature type="compositionally biased region" description="Basic residues" evidence="6">
    <location>
        <begin position="36"/>
        <end position="55"/>
    </location>
</feature>
<dbReference type="PANTHER" id="PTHR44653:SF2">
    <property type="entry name" value="DNAJ HOMOLOG SUBFAMILY C MEMBER 1"/>
    <property type="match status" value="1"/>
</dbReference>
<keyword evidence="1 7" id="KW-0812">Transmembrane</keyword>
<reference evidence="9" key="1">
    <citation type="journal article" date="2023" name="Genome Biol. Evol.">
        <title>First Whole Genome Sequence and Flow Cytometry Genome Size Data for the Lichen-Forming Fungus Ramalina farinacea (Ascomycota).</title>
        <authorList>
            <person name="Llewellyn T."/>
            <person name="Mian S."/>
            <person name="Hill R."/>
            <person name="Leitch I.J."/>
            <person name="Gaya E."/>
        </authorList>
    </citation>
    <scope>NUCLEOTIDE SEQUENCE</scope>
    <source>
        <strain evidence="9">LIQ254RAFAR</strain>
    </source>
</reference>
<dbReference type="InterPro" id="IPR036869">
    <property type="entry name" value="J_dom_sf"/>
</dbReference>
<dbReference type="AlphaFoldDB" id="A0AA43TYP1"/>
<dbReference type="PROSITE" id="PS50076">
    <property type="entry name" value="DNAJ_2"/>
    <property type="match status" value="1"/>
</dbReference>
<feature type="domain" description="J" evidence="8">
    <location>
        <begin position="1"/>
        <end position="97"/>
    </location>
</feature>
<comment type="caution">
    <text evidence="9">The sequence shown here is derived from an EMBL/GenBank/DDBJ whole genome shotgun (WGS) entry which is preliminary data.</text>
</comment>
<evidence type="ECO:0000256" key="3">
    <source>
        <dbReference type="ARBA" id="ARBA00022989"/>
    </source>
</evidence>
<dbReference type="Pfam" id="PF00226">
    <property type="entry name" value="DnaJ"/>
    <property type="match status" value="1"/>
</dbReference>
<evidence type="ECO:0000256" key="4">
    <source>
        <dbReference type="ARBA" id="ARBA00023136"/>
    </source>
</evidence>
<keyword evidence="2" id="KW-0732">Signal</keyword>
<comment type="subcellular location">
    <subcellularLocation>
        <location evidence="5">Endomembrane system</location>
        <topology evidence="5">Single-pass membrane protein</topology>
    </subcellularLocation>
</comment>
<evidence type="ECO:0000256" key="5">
    <source>
        <dbReference type="ARBA" id="ARBA00037847"/>
    </source>
</evidence>
<keyword evidence="4 7" id="KW-0472">Membrane</keyword>
<evidence type="ECO:0000259" key="8">
    <source>
        <dbReference type="PROSITE" id="PS50076"/>
    </source>
</evidence>
<feature type="region of interest" description="Disordered" evidence="6">
    <location>
        <begin position="175"/>
        <end position="194"/>
    </location>
</feature>